<evidence type="ECO:0000313" key="6">
    <source>
        <dbReference type="EMBL" id="OQX34453.1"/>
    </source>
</evidence>
<dbReference type="Proteomes" id="UP000243361">
    <property type="component" value="Unassembled WGS sequence"/>
</dbReference>
<dbReference type="NCBIfam" id="NF002007">
    <property type="entry name" value="PRK00808.1"/>
    <property type="match status" value="1"/>
</dbReference>
<dbReference type="SUPFAM" id="SSF47188">
    <property type="entry name" value="Hemerythrin-like"/>
    <property type="match status" value="1"/>
</dbReference>
<evidence type="ECO:0000313" key="8">
    <source>
        <dbReference type="Proteomes" id="UP000243361"/>
    </source>
</evidence>
<dbReference type="GO" id="GO:0046872">
    <property type="term" value="F:metal ion binding"/>
    <property type="evidence" value="ECO:0007669"/>
    <property type="project" value="UniProtKB-KW"/>
</dbReference>
<comment type="caution">
    <text evidence="6">The sequence shown here is derived from an EMBL/GenBank/DDBJ whole genome shotgun (WGS) entry which is preliminary data.</text>
</comment>
<dbReference type="PROSITE" id="PS00550">
    <property type="entry name" value="HEMERYTHRINS"/>
    <property type="match status" value="1"/>
</dbReference>
<dbReference type="EMBL" id="PQCO01000174">
    <property type="protein sequence ID" value="PUE02743.1"/>
    <property type="molecule type" value="Genomic_DNA"/>
</dbReference>
<dbReference type="CDD" id="cd12107">
    <property type="entry name" value="Hemerythrin"/>
    <property type="match status" value="1"/>
</dbReference>
<protein>
    <recommendedName>
        <fullName evidence="5">Hemerythrin-like domain-containing protein</fullName>
    </recommendedName>
</protein>
<dbReference type="InterPro" id="IPR012312">
    <property type="entry name" value="Hemerythrin-like"/>
</dbReference>
<dbReference type="Proteomes" id="UP000250928">
    <property type="component" value="Unassembled WGS sequence"/>
</dbReference>
<evidence type="ECO:0000256" key="4">
    <source>
        <dbReference type="ARBA" id="ARBA00023004"/>
    </source>
</evidence>
<keyword evidence="2" id="KW-0561">Oxygen transport</keyword>
<evidence type="ECO:0000256" key="3">
    <source>
        <dbReference type="ARBA" id="ARBA00022723"/>
    </source>
</evidence>
<dbReference type="InterPro" id="IPR016131">
    <property type="entry name" value="Haemerythrin_Fe_BS"/>
</dbReference>
<keyword evidence="8" id="KW-1185">Reference proteome</keyword>
<name>A0A657PMZ1_9GAMM</name>
<proteinExistence type="inferred from homology"/>
<comment type="similarity">
    <text evidence="1">Belongs to the hemerythrin family.</text>
</comment>
<evidence type="ECO:0000256" key="1">
    <source>
        <dbReference type="ARBA" id="ARBA00010587"/>
    </source>
</evidence>
<dbReference type="InterPro" id="IPR050669">
    <property type="entry name" value="Hemerythrin"/>
</dbReference>
<sequence>MFLVWDDAFNTGVEVIDHQHRRLVQLINALYGAKVNHDAGGVADVMDQLVEYTVGHFAYEEHLLEQHDFADLEGHKAGHDRFRDRLHQFRERMLAGEDIADELLGELKLWLTRHIQSDDFAYVKTLPADAGGGKLRKMFSHLFD</sequence>
<reference evidence="7 9" key="2">
    <citation type="submission" date="2018-01" db="EMBL/GenBank/DDBJ databases">
        <title>Novel co-symbiosis in the lucinid bivalve Phacoides pectinatus.</title>
        <authorList>
            <person name="Lim S.J."/>
            <person name="Davis B.G."/>
            <person name="Gill D.E."/>
            <person name="Engel A.S."/>
            <person name="Anderson L.C."/>
            <person name="Campbell B.J."/>
        </authorList>
    </citation>
    <scope>NUCLEOTIDE SEQUENCE [LARGE SCALE GENOMIC DNA]</scope>
    <source>
        <strain evidence="7">N3_P5</strain>
    </source>
</reference>
<evidence type="ECO:0000313" key="7">
    <source>
        <dbReference type="EMBL" id="PUE02743.1"/>
    </source>
</evidence>
<dbReference type="InterPro" id="IPR035938">
    <property type="entry name" value="Hemerythrin-like_sf"/>
</dbReference>
<dbReference type="PANTHER" id="PTHR37164">
    <property type="entry name" value="BACTERIOHEMERYTHRIN"/>
    <property type="match status" value="1"/>
</dbReference>
<accession>A0A657PMZ1</accession>
<organism evidence="6 8">
    <name type="scientific">Candidatus Sedimenticola endophacoides</name>
    <dbReference type="NCBI Taxonomy" id="2548426"/>
    <lineage>
        <taxon>Bacteria</taxon>
        <taxon>Pseudomonadati</taxon>
        <taxon>Pseudomonadota</taxon>
        <taxon>Gammaproteobacteria</taxon>
        <taxon>Chromatiales</taxon>
        <taxon>Sedimenticolaceae</taxon>
        <taxon>Sedimenticola</taxon>
    </lineage>
</organism>
<dbReference type="AlphaFoldDB" id="A0A657PMZ1"/>
<keyword evidence="2" id="KW-0813">Transport</keyword>
<dbReference type="InterPro" id="IPR012827">
    <property type="entry name" value="Hemerythrin_metal-bd"/>
</dbReference>
<dbReference type="GO" id="GO:0005344">
    <property type="term" value="F:oxygen carrier activity"/>
    <property type="evidence" value="ECO:0007669"/>
    <property type="project" value="UniProtKB-KW"/>
</dbReference>
<evidence type="ECO:0000256" key="2">
    <source>
        <dbReference type="ARBA" id="ARBA00022621"/>
    </source>
</evidence>
<reference evidence="6 8" key="1">
    <citation type="submission" date="2017-02" db="EMBL/GenBank/DDBJ databases">
        <title>Novel co-symbiosis in the unique lucinid bivalve Phacoides pectinatus.</title>
        <authorList>
            <person name="Lim S.J."/>
            <person name="Davis B.G."/>
            <person name="Gill D.E."/>
            <person name="Engel A.S."/>
            <person name="Anderson L.C."/>
            <person name="Campbell B.J."/>
        </authorList>
    </citation>
    <scope>NUCLEOTIDE SEQUENCE [LARGE SCALE GENOMIC DNA]</scope>
    <source>
        <strain evidence="6">LUC13016_P6</strain>
    </source>
</reference>
<dbReference type="Gene3D" id="1.20.120.50">
    <property type="entry name" value="Hemerythrin-like"/>
    <property type="match status" value="1"/>
</dbReference>
<evidence type="ECO:0000259" key="5">
    <source>
        <dbReference type="Pfam" id="PF01814"/>
    </source>
</evidence>
<gene>
    <name evidence="6" type="ORF">B0D84_03425</name>
    <name evidence="7" type="ORF">C3L24_05530</name>
</gene>
<dbReference type="EMBL" id="MUIE01000225">
    <property type="protein sequence ID" value="OQX34453.1"/>
    <property type="molecule type" value="Genomic_DNA"/>
</dbReference>
<evidence type="ECO:0000313" key="9">
    <source>
        <dbReference type="Proteomes" id="UP000250928"/>
    </source>
</evidence>
<dbReference type="NCBIfam" id="NF033749">
    <property type="entry name" value="bact_hemeryth"/>
    <property type="match status" value="1"/>
</dbReference>
<dbReference type="PANTHER" id="PTHR37164:SF1">
    <property type="entry name" value="BACTERIOHEMERYTHRIN"/>
    <property type="match status" value="1"/>
</dbReference>
<keyword evidence="3" id="KW-0479">Metal-binding</keyword>
<keyword evidence="4" id="KW-0408">Iron</keyword>
<feature type="domain" description="Hemerythrin-like" evidence="5">
    <location>
        <begin position="11"/>
        <end position="124"/>
    </location>
</feature>
<dbReference type="Pfam" id="PF01814">
    <property type="entry name" value="Hemerythrin"/>
    <property type="match status" value="1"/>
</dbReference>
<dbReference type="NCBIfam" id="TIGR02481">
    <property type="entry name" value="hemeryth_dom"/>
    <property type="match status" value="1"/>
</dbReference>